<dbReference type="STRING" id="1802525.A2975_03060"/>
<feature type="domain" description="DUF5667" evidence="3">
    <location>
        <begin position="76"/>
        <end position="154"/>
    </location>
</feature>
<dbReference type="Pfam" id="PF18915">
    <property type="entry name" value="DUF5667"/>
    <property type="match status" value="1"/>
</dbReference>
<comment type="caution">
    <text evidence="4">The sequence shown here is derived from an EMBL/GenBank/DDBJ whole genome shotgun (WGS) entry which is preliminary data.</text>
</comment>
<feature type="compositionally biased region" description="Low complexity" evidence="1">
    <location>
        <begin position="646"/>
        <end position="658"/>
    </location>
</feature>
<feature type="region of interest" description="Disordered" evidence="1">
    <location>
        <begin position="646"/>
        <end position="666"/>
    </location>
</feature>
<gene>
    <name evidence="4" type="ORF">A2975_03060</name>
</gene>
<evidence type="ECO:0000256" key="2">
    <source>
        <dbReference type="SAM" id="SignalP"/>
    </source>
</evidence>
<dbReference type="AlphaFoldDB" id="A0A1F8C1L4"/>
<name>A0A1F8C1L4_9BACT</name>
<sequence>MVRKLLAFALVVAVLAFLAPTVRALENPHFYYDWNRYIPPDVLGLTAQAQEDTTTTGDYRDYLEHDYVLGFTADYSPGDPLYFIKRVEEGLTLAFTFNDQQVNETRLELAGERLSEIETVSQEGASAATIGSLTQSYENTVEAMAASLTNLANEGQDVGSLTDLVDLECSKHALVLGEISLLVPAAAEAGLEQAIAASEVAVDSVADIEGQPPVPQAVVDRLQATKALGILTEEEVARVIDSDTRQEARTELREYVEVGVFSEADLTKFNQTAMASFPRGYYAILEIMKFKELNDLETLKPDEATIARIQEFSRTYEPGSIVPPEIRTWWAPMVRLEELQNTLRPDLINQDYLRNRTDYYQKYQEVVERIKPTSDDVAYVNRLLAINPELINDPSYARIKALADRFGTSTATTTGFTPTCGSNTHWVTVPYMPGGGYCIPNYEFPTGGETGETPCPSGYHRNISGGACYPDNPTSGTYLPAAGTCYSGYRWVTDQANPRGGYCSPQTVTDGGFPSPYYSVGYCLPGQTYRDGKCETYNPPPASGCSSGSWWNGTSCIQQKDCGQGYYQDYTGECRQSSYNNVCAQPSGGCGTSAWWDYSSCSCRSSSTTGTSSYPYATPYPSYPSSSTSTNCGTGYYWNGSYCAPTSSTSTTTTTTTTMSREQQESTCRSGGGTCQWNGDICNCQGYSSSGTTTTSTPAPTTSTPAPTTSAPQPTPMTDPATACTSMQGCSWNGSSCFCQ</sequence>
<evidence type="ECO:0000313" key="5">
    <source>
        <dbReference type="Proteomes" id="UP000178429"/>
    </source>
</evidence>
<accession>A0A1F8C1L4</accession>
<dbReference type="Proteomes" id="UP000178429">
    <property type="component" value="Unassembled WGS sequence"/>
</dbReference>
<keyword evidence="2" id="KW-0732">Signal</keyword>
<proteinExistence type="predicted"/>
<reference evidence="4 5" key="1">
    <citation type="journal article" date="2016" name="Nat. Commun.">
        <title>Thousands of microbial genomes shed light on interconnected biogeochemical processes in an aquifer system.</title>
        <authorList>
            <person name="Anantharaman K."/>
            <person name="Brown C.T."/>
            <person name="Hug L.A."/>
            <person name="Sharon I."/>
            <person name="Castelle C.J."/>
            <person name="Probst A.J."/>
            <person name="Thomas B.C."/>
            <person name="Singh A."/>
            <person name="Wilkins M.J."/>
            <person name="Karaoz U."/>
            <person name="Brodie E.L."/>
            <person name="Williams K.H."/>
            <person name="Hubbard S.S."/>
            <person name="Banfield J.F."/>
        </authorList>
    </citation>
    <scope>NUCLEOTIDE SEQUENCE [LARGE SCALE GENOMIC DNA]</scope>
</reference>
<dbReference type="EMBL" id="MGHL01000011">
    <property type="protein sequence ID" value="OGM69505.1"/>
    <property type="molecule type" value="Genomic_DNA"/>
</dbReference>
<protein>
    <recommendedName>
        <fullName evidence="3">DUF5667 domain-containing protein</fullName>
    </recommendedName>
</protein>
<dbReference type="InterPro" id="IPR043725">
    <property type="entry name" value="DUF5667"/>
</dbReference>
<evidence type="ECO:0000256" key="1">
    <source>
        <dbReference type="SAM" id="MobiDB-lite"/>
    </source>
</evidence>
<evidence type="ECO:0000259" key="3">
    <source>
        <dbReference type="Pfam" id="PF18915"/>
    </source>
</evidence>
<feature type="signal peptide" evidence="2">
    <location>
        <begin position="1"/>
        <end position="24"/>
    </location>
</feature>
<evidence type="ECO:0000313" key="4">
    <source>
        <dbReference type="EMBL" id="OGM69505.1"/>
    </source>
</evidence>
<organism evidence="4 5">
    <name type="scientific">Candidatus Woesebacteria bacterium RIFCSPLOWO2_01_FULL_44_14</name>
    <dbReference type="NCBI Taxonomy" id="1802525"/>
    <lineage>
        <taxon>Bacteria</taxon>
        <taxon>Candidatus Woeseibacteriota</taxon>
    </lineage>
</organism>
<feature type="region of interest" description="Disordered" evidence="1">
    <location>
        <begin position="693"/>
        <end position="718"/>
    </location>
</feature>
<feature type="chain" id="PRO_5009535063" description="DUF5667 domain-containing protein" evidence="2">
    <location>
        <begin position="25"/>
        <end position="740"/>
    </location>
</feature>